<dbReference type="EMBL" id="QKZT01000011">
    <property type="protein sequence ID" value="PZX50604.1"/>
    <property type="molecule type" value="Genomic_DNA"/>
</dbReference>
<keyword evidence="3 6" id="KW-0812">Transmembrane</keyword>
<keyword evidence="10" id="KW-1185">Reference proteome</keyword>
<keyword evidence="4 6" id="KW-1133">Transmembrane helix</keyword>
<evidence type="ECO:0000256" key="2">
    <source>
        <dbReference type="ARBA" id="ARBA00022475"/>
    </source>
</evidence>
<gene>
    <name evidence="9" type="ORF">LV85_02711</name>
</gene>
<feature type="domain" description="ABC3 transporter permease C-terminal" evidence="7">
    <location>
        <begin position="685"/>
        <end position="798"/>
    </location>
</feature>
<evidence type="ECO:0000256" key="3">
    <source>
        <dbReference type="ARBA" id="ARBA00022692"/>
    </source>
</evidence>
<evidence type="ECO:0000256" key="4">
    <source>
        <dbReference type="ARBA" id="ARBA00022989"/>
    </source>
</evidence>
<feature type="transmembrane region" description="Helical" evidence="6">
    <location>
        <begin position="439"/>
        <end position="460"/>
    </location>
</feature>
<reference evidence="9 10" key="1">
    <citation type="submission" date="2018-06" db="EMBL/GenBank/DDBJ databases">
        <title>Genomic Encyclopedia of Archaeal and Bacterial Type Strains, Phase II (KMG-II): from individual species to whole genera.</title>
        <authorList>
            <person name="Goeker M."/>
        </authorList>
    </citation>
    <scope>NUCLEOTIDE SEQUENCE [LARGE SCALE GENOMIC DNA]</scope>
    <source>
        <strain evidence="9 10">DSM 19830</strain>
    </source>
</reference>
<evidence type="ECO:0000313" key="10">
    <source>
        <dbReference type="Proteomes" id="UP000248882"/>
    </source>
</evidence>
<name>A0A2W7QQI7_9BACT</name>
<evidence type="ECO:0000259" key="7">
    <source>
        <dbReference type="Pfam" id="PF02687"/>
    </source>
</evidence>
<comment type="subcellular location">
    <subcellularLocation>
        <location evidence="1">Cell membrane</location>
        <topology evidence="1">Multi-pass membrane protein</topology>
    </subcellularLocation>
</comment>
<feature type="transmembrane region" description="Helical" evidence="6">
    <location>
        <begin position="734"/>
        <end position="753"/>
    </location>
</feature>
<feature type="transmembrane region" description="Helical" evidence="6">
    <location>
        <begin position="768"/>
        <end position="793"/>
    </location>
</feature>
<feature type="domain" description="MacB-like periplasmic core" evidence="8">
    <location>
        <begin position="440"/>
        <end position="650"/>
    </location>
</feature>
<evidence type="ECO:0000256" key="5">
    <source>
        <dbReference type="ARBA" id="ARBA00023136"/>
    </source>
</evidence>
<dbReference type="PANTHER" id="PTHR30572:SF18">
    <property type="entry name" value="ABC-TYPE MACROLIDE FAMILY EXPORT SYSTEM PERMEASE COMPONENT 2"/>
    <property type="match status" value="1"/>
</dbReference>
<feature type="transmembrane region" description="Helical" evidence="6">
    <location>
        <begin position="21"/>
        <end position="41"/>
    </location>
</feature>
<evidence type="ECO:0000313" key="9">
    <source>
        <dbReference type="EMBL" id="PZX50604.1"/>
    </source>
</evidence>
<dbReference type="AlphaFoldDB" id="A0A2W7QQI7"/>
<dbReference type="RefSeq" id="WP_111320260.1">
    <property type="nucleotide sequence ID" value="NZ_QKZT01000011.1"/>
</dbReference>
<comment type="caution">
    <text evidence="9">The sequence shown here is derived from an EMBL/GenBank/DDBJ whole genome shotgun (WGS) entry which is preliminary data.</text>
</comment>
<feature type="transmembrane region" description="Helical" evidence="6">
    <location>
        <begin position="384"/>
        <end position="411"/>
    </location>
</feature>
<dbReference type="Pfam" id="PF02687">
    <property type="entry name" value="FtsX"/>
    <property type="match status" value="2"/>
</dbReference>
<proteinExistence type="predicted"/>
<evidence type="ECO:0000259" key="8">
    <source>
        <dbReference type="Pfam" id="PF12704"/>
    </source>
</evidence>
<feature type="transmembrane region" description="Helical" evidence="6">
    <location>
        <begin position="293"/>
        <end position="314"/>
    </location>
</feature>
<feature type="transmembrane region" description="Helical" evidence="6">
    <location>
        <begin position="682"/>
        <end position="707"/>
    </location>
</feature>
<dbReference type="Pfam" id="PF12704">
    <property type="entry name" value="MacB_PCD"/>
    <property type="match status" value="2"/>
</dbReference>
<evidence type="ECO:0000256" key="6">
    <source>
        <dbReference type="SAM" id="Phobius"/>
    </source>
</evidence>
<dbReference type="GO" id="GO:0022857">
    <property type="term" value="F:transmembrane transporter activity"/>
    <property type="evidence" value="ECO:0007669"/>
    <property type="project" value="TreeGrafter"/>
</dbReference>
<accession>A0A2W7QQI7</accession>
<dbReference type="OrthoDB" id="5933722at2"/>
<dbReference type="InterPro" id="IPR050250">
    <property type="entry name" value="Macrolide_Exporter_MacB"/>
</dbReference>
<evidence type="ECO:0000256" key="1">
    <source>
        <dbReference type="ARBA" id="ARBA00004651"/>
    </source>
</evidence>
<dbReference type="GO" id="GO:0005886">
    <property type="term" value="C:plasma membrane"/>
    <property type="evidence" value="ECO:0007669"/>
    <property type="project" value="UniProtKB-SubCell"/>
</dbReference>
<feature type="domain" description="ABC3 transporter permease C-terminal" evidence="7">
    <location>
        <begin position="300"/>
        <end position="416"/>
    </location>
</feature>
<protein>
    <submittedName>
        <fullName evidence="9">MacB-like protein</fullName>
    </submittedName>
</protein>
<keyword evidence="5 6" id="KW-0472">Membrane</keyword>
<organism evidence="9 10">
    <name type="scientific">Algoriphagus chordae</name>
    <dbReference type="NCBI Taxonomy" id="237019"/>
    <lineage>
        <taxon>Bacteria</taxon>
        <taxon>Pseudomonadati</taxon>
        <taxon>Bacteroidota</taxon>
        <taxon>Cytophagia</taxon>
        <taxon>Cytophagales</taxon>
        <taxon>Cyclobacteriaceae</taxon>
        <taxon>Algoriphagus</taxon>
    </lineage>
</organism>
<dbReference type="InterPro" id="IPR003838">
    <property type="entry name" value="ABC3_permease_C"/>
</dbReference>
<feature type="domain" description="MacB-like periplasmic core" evidence="8">
    <location>
        <begin position="20"/>
        <end position="251"/>
    </location>
</feature>
<keyword evidence="2" id="KW-1003">Cell membrane</keyword>
<dbReference type="PANTHER" id="PTHR30572">
    <property type="entry name" value="MEMBRANE COMPONENT OF TRANSPORTER-RELATED"/>
    <property type="match status" value="1"/>
</dbReference>
<sequence>MLKNYFKIAWRNLRRNKLRTSIHILGLSIGIAICFLIFNVVTHSYSFDQFHPDKERVFRINTLTDWGDGGSFPNSGTPGPLGEVIKDEIAGIEEKGKLYTLYDALVALPNTDKVFGRSDDVTFADPGFFKIFPREWLAGNPETALVQPESVVITEESLHKYFPGSDASDVLGQELMFVDSDSIYAKVTGVIANYTENTDFVFTDFISYSTIRTPDQIEWYGLHDWGSVNSSSQLFVKLAQGVSPESLDEAFIPLIAKNMEAGDDGDYSTSFFTEPLAELHFGQNYSNDNVSKVFLKGLISIGLIILVLAALNFVNLETAQAISRSKEVGIRKTIGGTRLQLITQFLAETFLIVLFSTILALALVEGIRMLFASYLPNDFSIDYFSMYNVLFYVGFPVLISMITGIYPALILSNYDPQRALKGDMVRSGKFSLGVFLRKNLTVIQLSSSIAFIILVLVLNYQLKYVTSQPLGFEKEAVMYAPMPFMSDPDKMLQLQERFNQESMVQSASLSGSLVSSTSLWTSDVKIPMDTTEKEMYIQVMNVDSAFVKVNGIPLLAGTDAIDRADEILVNEQFVKEAGFATLEAAVGSELTYSEEQVRIIGVVADFHSRTLREKIRPLLFTYNPAYFQSINVKLSSDQNLAAAKERLEQIYLTIYPYETASFNFLDTQIDRFYQEDVKIKNVLGFACALAILISCLGLFGLSSFTIAQRTKEISIRKVLGATLQQILFLISREYMILVGISFLIAVFPAYYFLNDWLNGFNTRVEMPYLIFVAAGLGVMTICLLIVGVHSYVASQTNPAKVLKSE</sequence>
<feature type="transmembrane region" description="Helical" evidence="6">
    <location>
        <begin position="341"/>
        <end position="364"/>
    </location>
</feature>
<dbReference type="InterPro" id="IPR025857">
    <property type="entry name" value="MacB_PCD"/>
</dbReference>
<dbReference type="Proteomes" id="UP000248882">
    <property type="component" value="Unassembled WGS sequence"/>
</dbReference>